<protein>
    <recommendedName>
        <fullName evidence="3">Nuclease SbcCD subunit C</fullName>
    </recommendedName>
</protein>
<dbReference type="RefSeq" id="WP_025020869.1">
    <property type="nucleotide sequence ID" value="NZ_AZFH01000204.1"/>
</dbReference>
<dbReference type="GO" id="GO:0016887">
    <property type="term" value="F:ATP hydrolysis activity"/>
    <property type="evidence" value="ECO:0007669"/>
    <property type="project" value="InterPro"/>
</dbReference>
<evidence type="ECO:0000259" key="5">
    <source>
        <dbReference type="Pfam" id="PF13476"/>
    </source>
</evidence>
<keyword evidence="6" id="KW-0269">Exonuclease</keyword>
<dbReference type="InterPro" id="IPR027417">
    <property type="entry name" value="P-loop_NTPase"/>
</dbReference>
<comment type="subunit">
    <text evidence="2">Heterodimer of SbcC and SbcD.</text>
</comment>
<sequence length="1055" mass="119197">MQLLTLELSYFGPYQEAKIDFNEFSDSQLFLISGKTGSGKTTIFDAMSFALYGETSGSDRRGEDLRSEFASEKEVTQVKLVFEHHDLIYTIMRQPAYFRAKRGGQGLTKVGAKVELTYEDELGEFHSLDKAKEIKAKLEEIIPLTAKQFRQVIVLPQGQFRNFLEADSNAKEVVLKEIFDTQIYADLGQVIARKTKEIRDKSDAQAQKVELYQKSVYEKEGLAPSVEYGLWFERVQARLAELKASQQEQAAKLQNVESQKEQLREAIARKKGLLVDFQALKQAQAESEKLVQEEAAQIQQNQYLDQLLWAQKQAPLWQKVCDQRQSIQVKNEQLAQLDQKWQILVDEEAHLVKQANQLASLANQAEDKEILLSKLAGKEELYDKYQGQTIQLEQQLASQATEAQKVKATAERLENGQNILTKIKADLNQKRAELMAVNHNQADLANLRLQAQTTANYQMQGQELQALADDLAQQKQVWQQKAEQVPNLKAEVQKKTAAVQVLKKQLAQNIAASLAEDLQEDNPCPVCGSLNHPHLAQRTDEISQAIIEQAEKNQQVAQSQFDRLQATTNRDKAEWQSEVKRYAGKLTNFQEAVAMPAVALEEILSALKQKYVTLSKQVTELEAQEEIAVTLQAEISALEVKQVKCEQLWQDLTVEHQVNQAAFTKVQLEVKALEGKMVELKANLLPEYPDKEAFVRYYQDLQAEVIAYQEEKQAYENRQQTFNQEKAEVKSLRQAKQAELVDLEKESQIQANALAKVLETADFKVGLSDLENLLKNLEQIDSLQVAKTQFAVAKKTNQENLARLQEKLGSSLMPDTREDEAQLAAYNEELDTGQAVLGQLVRRLENLQESYQQVQAIHESSHEILEQLNRWSYLNEAINGSGRRKDSNSLSLERFALQQYFQQVLAEANRIFTRLSHGRYSFLLKDGQDRSAKHTGLELNVVEAYSGKQRSVNTLSGGEGFMAALSLALGLGKVIQIQNGGLQLGALFIDEGFGSLDQESLDTAILTLQNLEGDHRMIGIISHVSELKERIADQLQVTADQGQSHLQVIHGRDRF</sequence>
<reference evidence="6 7" key="1">
    <citation type="journal article" date="2015" name="Genome Announc.">
        <title>Expanding the biotechnology potential of lactobacilli through comparative genomics of 213 strains and associated genera.</title>
        <authorList>
            <person name="Sun Z."/>
            <person name="Harris H.M."/>
            <person name="McCann A."/>
            <person name="Guo C."/>
            <person name="Argimon S."/>
            <person name="Zhang W."/>
            <person name="Yang X."/>
            <person name="Jeffery I.B."/>
            <person name="Cooney J.C."/>
            <person name="Kagawa T.F."/>
            <person name="Liu W."/>
            <person name="Song Y."/>
            <person name="Salvetti E."/>
            <person name="Wrobel A."/>
            <person name="Rasinkangas P."/>
            <person name="Parkhill J."/>
            <person name="Rea M.C."/>
            <person name="O'Sullivan O."/>
            <person name="Ritari J."/>
            <person name="Douillard F.P."/>
            <person name="Paul Ross R."/>
            <person name="Yang R."/>
            <person name="Briner A.E."/>
            <person name="Felis G.E."/>
            <person name="de Vos W.M."/>
            <person name="Barrangou R."/>
            <person name="Klaenhammer T.R."/>
            <person name="Caufield P.W."/>
            <person name="Cui Y."/>
            <person name="Zhang H."/>
            <person name="O'Toole P.W."/>
        </authorList>
    </citation>
    <scope>NUCLEOTIDE SEQUENCE [LARGE SCALE GENOMIC DNA]</scope>
    <source>
        <strain evidence="6 7">DSM 15833</strain>
    </source>
</reference>
<feature type="coiled-coil region" evidence="4">
    <location>
        <begin position="597"/>
        <end position="746"/>
    </location>
</feature>
<comment type="caution">
    <text evidence="6">The sequence shown here is derived from an EMBL/GenBank/DDBJ whole genome shotgun (WGS) entry which is preliminary data.</text>
</comment>
<dbReference type="Pfam" id="PF13476">
    <property type="entry name" value="AAA_23"/>
    <property type="match status" value="1"/>
</dbReference>
<dbReference type="SUPFAM" id="SSF52540">
    <property type="entry name" value="P-loop containing nucleoside triphosphate hydrolases"/>
    <property type="match status" value="1"/>
</dbReference>
<dbReference type="Proteomes" id="UP000051048">
    <property type="component" value="Unassembled WGS sequence"/>
</dbReference>
<dbReference type="GO" id="GO:0006302">
    <property type="term" value="P:double-strand break repair"/>
    <property type="evidence" value="ECO:0007669"/>
    <property type="project" value="InterPro"/>
</dbReference>
<dbReference type="PANTHER" id="PTHR32114:SF2">
    <property type="entry name" value="ABC TRANSPORTER ABCH.3"/>
    <property type="match status" value="1"/>
</dbReference>
<dbReference type="EMBL" id="AZFH01000204">
    <property type="protein sequence ID" value="KRL75907.1"/>
    <property type="molecule type" value="Genomic_DNA"/>
</dbReference>
<evidence type="ECO:0000256" key="1">
    <source>
        <dbReference type="ARBA" id="ARBA00006930"/>
    </source>
</evidence>
<keyword evidence="4" id="KW-0175">Coiled coil</keyword>
<keyword evidence="6" id="KW-0378">Hydrolase</keyword>
<dbReference type="InterPro" id="IPR038729">
    <property type="entry name" value="Rad50/SbcC_AAA"/>
</dbReference>
<dbReference type="GO" id="GO:0004527">
    <property type="term" value="F:exonuclease activity"/>
    <property type="evidence" value="ECO:0007669"/>
    <property type="project" value="UniProtKB-KW"/>
</dbReference>
<gene>
    <name evidence="6" type="ORF">FC36_GL002008</name>
</gene>
<feature type="coiled-coil region" evidence="4">
    <location>
        <begin position="239"/>
        <end position="300"/>
    </location>
</feature>
<keyword evidence="6" id="KW-0540">Nuclease</keyword>
<evidence type="ECO:0000256" key="3">
    <source>
        <dbReference type="ARBA" id="ARBA00013368"/>
    </source>
</evidence>
<organism evidence="6 7">
    <name type="scientific">Ligilactobacillus equi DSM 15833 = JCM 10991</name>
    <dbReference type="NCBI Taxonomy" id="1423740"/>
    <lineage>
        <taxon>Bacteria</taxon>
        <taxon>Bacillati</taxon>
        <taxon>Bacillota</taxon>
        <taxon>Bacilli</taxon>
        <taxon>Lactobacillales</taxon>
        <taxon>Lactobacillaceae</taxon>
        <taxon>Ligilactobacillus</taxon>
    </lineage>
</organism>
<dbReference type="Gene3D" id="3.40.50.300">
    <property type="entry name" value="P-loop containing nucleotide triphosphate hydrolases"/>
    <property type="match status" value="2"/>
</dbReference>
<dbReference type="AlphaFoldDB" id="A0A0R1TBB0"/>
<proteinExistence type="inferred from homology"/>
<comment type="similarity">
    <text evidence="1">Belongs to the SMC family. SbcC subfamily.</text>
</comment>
<dbReference type="OrthoDB" id="9795626at2"/>
<name>A0A0R1TBB0_9LACO</name>
<feature type="domain" description="Rad50/SbcC-type AAA" evidence="5">
    <location>
        <begin position="6"/>
        <end position="265"/>
    </location>
</feature>
<dbReference type="PANTHER" id="PTHR32114">
    <property type="entry name" value="ABC TRANSPORTER ABCH.3"/>
    <property type="match status" value="1"/>
</dbReference>
<evidence type="ECO:0000313" key="6">
    <source>
        <dbReference type="EMBL" id="KRL75907.1"/>
    </source>
</evidence>
<evidence type="ECO:0000256" key="4">
    <source>
        <dbReference type="SAM" id="Coils"/>
    </source>
</evidence>
<dbReference type="PATRIC" id="fig|1423740.3.peg.2175"/>
<accession>A0A0R1TBB0</accession>
<dbReference type="Pfam" id="PF13558">
    <property type="entry name" value="SbcC_Walker_B"/>
    <property type="match status" value="1"/>
</dbReference>
<evidence type="ECO:0000256" key="2">
    <source>
        <dbReference type="ARBA" id="ARBA00011322"/>
    </source>
</evidence>
<dbReference type="STRING" id="1423740.FC36_GL002008"/>
<evidence type="ECO:0000313" key="7">
    <source>
        <dbReference type="Proteomes" id="UP000051048"/>
    </source>
</evidence>